<accession>A0A8S1UGX0</accession>
<keyword evidence="5" id="KW-0040">ANK repeat</keyword>
<dbReference type="InterPro" id="IPR007632">
    <property type="entry name" value="Anoctamin"/>
</dbReference>
<evidence type="ECO:0000256" key="1">
    <source>
        <dbReference type="ARBA" id="ARBA00004141"/>
    </source>
</evidence>
<dbReference type="PROSITE" id="PS50297">
    <property type="entry name" value="ANK_REP_REGION"/>
    <property type="match status" value="1"/>
</dbReference>
<dbReference type="InterPro" id="IPR049452">
    <property type="entry name" value="Anoctamin_TM"/>
</dbReference>
<dbReference type="CDD" id="cd19757">
    <property type="entry name" value="Bbox1"/>
    <property type="match status" value="1"/>
</dbReference>
<feature type="transmembrane region" description="Helical" evidence="8">
    <location>
        <begin position="1347"/>
        <end position="1364"/>
    </location>
</feature>
<feature type="transmembrane region" description="Helical" evidence="8">
    <location>
        <begin position="1063"/>
        <end position="1082"/>
    </location>
</feature>
<dbReference type="Pfam" id="PF12796">
    <property type="entry name" value="Ank_2"/>
    <property type="match status" value="1"/>
</dbReference>
<evidence type="ECO:0000256" key="6">
    <source>
        <dbReference type="SAM" id="Coils"/>
    </source>
</evidence>
<keyword evidence="4 8" id="KW-0472">Membrane</keyword>
<feature type="transmembrane region" description="Helical" evidence="8">
    <location>
        <begin position="1252"/>
        <end position="1275"/>
    </location>
</feature>
<feature type="repeat" description="ANK" evidence="5">
    <location>
        <begin position="481"/>
        <end position="513"/>
    </location>
</feature>
<feature type="transmembrane region" description="Helical" evidence="8">
    <location>
        <begin position="1302"/>
        <end position="1323"/>
    </location>
</feature>
<keyword evidence="2 8" id="KW-0812">Transmembrane</keyword>
<keyword evidence="11" id="KW-1185">Reference proteome</keyword>
<feature type="compositionally biased region" description="Low complexity" evidence="7">
    <location>
        <begin position="11"/>
        <end position="32"/>
    </location>
</feature>
<dbReference type="InterPro" id="IPR002110">
    <property type="entry name" value="Ankyrin_rpt"/>
</dbReference>
<feature type="domain" description="Anoctamin transmembrane" evidence="9">
    <location>
        <begin position="864"/>
        <end position="1380"/>
    </location>
</feature>
<evidence type="ECO:0000256" key="2">
    <source>
        <dbReference type="ARBA" id="ARBA00022692"/>
    </source>
</evidence>
<feature type="transmembrane region" description="Helical" evidence="8">
    <location>
        <begin position="1094"/>
        <end position="1120"/>
    </location>
</feature>
<comment type="subcellular location">
    <subcellularLocation>
        <location evidence="1">Membrane</location>
        <topology evidence="1">Multi-pass membrane protein</topology>
    </subcellularLocation>
</comment>
<dbReference type="Pfam" id="PF04547">
    <property type="entry name" value="Anoctamin"/>
    <property type="match status" value="1"/>
</dbReference>
<feature type="coiled-coil region" evidence="6">
    <location>
        <begin position="91"/>
        <end position="126"/>
    </location>
</feature>
<dbReference type="OMA" id="ITEYDMI"/>
<dbReference type="EMBL" id="CAJJDP010000040">
    <property type="protein sequence ID" value="CAD8161906.1"/>
    <property type="molecule type" value="Genomic_DNA"/>
</dbReference>
<dbReference type="SMART" id="SM00248">
    <property type="entry name" value="ANK"/>
    <property type="match status" value="7"/>
</dbReference>
<feature type="region of interest" description="Disordered" evidence="7">
    <location>
        <begin position="1"/>
        <end position="39"/>
    </location>
</feature>
<feature type="coiled-coil region" evidence="6">
    <location>
        <begin position="743"/>
        <end position="770"/>
    </location>
</feature>
<dbReference type="Proteomes" id="UP000683925">
    <property type="component" value="Unassembled WGS sequence"/>
</dbReference>
<reference evidence="10" key="1">
    <citation type="submission" date="2021-01" db="EMBL/GenBank/DDBJ databases">
        <authorList>
            <consortium name="Genoscope - CEA"/>
            <person name="William W."/>
        </authorList>
    </citation>
    <scope>NUCLEOTIDE SEQUENCE</scope>
</reference>
<comment type="caution">
    <text evidence="10">The sequence shown here is derived from an EMBL/GenBank/DDBJ whole genome shotgun (WGS) entry which is preliminary data.</text>
</comment>
<keyword evidence="3 8" id="KW-1133">Transmembrane helix</keyword>
<evidence type="ECO:0000259" key="9">
    <source>
        <dbReference type="Pfam" id="PF04547"/>
    </source>
</evidence>
<evidence type="ECO:0000256" key="5">
    <source>
        <dbReference type="PROSITE-ProRule" id="PRU00023"/>
    </source>
</evidence>
<name>A0A8S1UGX0_PAROT</name>
<dbReference type="PROSITE" id="PS50088">
    <property type="entry name" value="ANK_REPEAT"/>
    <property type="match status" value="1"/>
</dbReference>
<feature type="transmembrane region" description="Helical" evidence="8">
    <location>
        <begin position="873"/>
        <end position="902"/>
    </location>
</feature>
<keyword evidence="6" id="KW-0175">Coiled coil</keyword>
<feature type="transmembrane region" description="Helical" evidence="8">
    <location>
        <begin position="982"/>
        <end position="1007"/>
    </location>
</feature>
<proteinExistence type="predicted"/>
<dbReference type="Pfam" id="PF00023">
    <property type="entry name" value="Ank"/>
    <property type="match status" value="1"/>
</dbReference>
<dbReference type="GO" id="GO:0005254">
    <property type="term" value="F:chloride channel activity"/>
    <property type="evidence" value="ECO:0007669"/>
    <property type="project" value="TreeGrafter"/>
</dbReference>
<evidence type="ECO:0000313" key="10">
    <source>
        <dbReference type="EMBL" id="CAD8161906.1"/>
    </source>
</evidence>
<feature type="transmembrane region" description="Helical" evidence="8">
    <location>
        <begin position="1019"/>
        <end position="1042"/>
    </location>
</feature>
<evidence type="ECO:0000256" key="3">
    <source>
        <dbReference type="ARBA" id="ARBA00022989"/>
    </source>
</evidence>
<evidence type="ECO:0000256" key="8">
    <source>
        <dbReference type="SAM" id="Phobius"/>
    </source>
</evidence>
<gene>
    <name evidence="10" type="ORF">POCTA_138.1.T0400284</name>
</gene>
<sequence length="1778" mass="210535">MLQLQKSSWAQSNSPRQFQQNSSPSSPSMKSDQVSRQEEIDDQWDVIVEDNFVKKVGSNQNQRFESDFTVQDQDKRNILHQTALRQDAKILELLIQDYHNLLKENKKQERAKLQRKVSQIKNNENEDEEIIEIDFDCEEYDYLELQDQVKKYVQQPDIFGCTPIQICCFLNDPKYHQNRQECLKILIENGSDVNEANPHNLWRPLHWCSFYGDEASVKLLLQNKAFSFLCDNNGLYPMDLAGKNQHYQVLESLIDNMVILLKDCQYFWNGELIGKKEAEFIEFQEICSHYEAELQNPLMYTKILFWCCKFNFNKFIKIILQQLPRIYIMFPIKSLDSQTCLHACCFSNNAEALKMIVKFEILDLSMMKPDPAQTKKQLKREQRREGVHFKILSNYLEYITKTEVPGINQILSKKDTQIYKERYYHELQRYLVQDQIYKQELAKVSFMLLNLKDQKADNSFYDLTKQTFCRNVLKINVKDNHGNTPLHLASLNGDQNIIKFLLNKFADPEAENFEFFRAKQLTRDITTQLYYDGLIKKQKYMISQAQLLRSIELIFQKHKEKRQRISTSFEDQYNLSENIQQKSKYYRTQLKIKGKTSKSKKKLQNTSQIEQSESAKITELRTSNAKENSNLIQKPKKTKKVTNKIIPLNLQPSTSTKKSKGSYDHYEQLILFSSQLFVPDIVLKFDQSVKVNLIDYFKKSSMVEQRKLIEQQINFQIDLLQKAEFEIYMMFSFTSKDYIYIMLRIKEDKLERLAEEMEMQIKLIDSYDLEQFKMKQRNKFEPFRSSQRQKIVYEHLLKSINLESLMKSKLIDSCYAMHTSGGIQIVKKEWQKLSYGIIPQPICQIKDYLSEGSGRNFTSLTTMRLYFGEQISFFFAWISYLSCMSLIIGIPGLILQIYVILYDFHSDILPYWVLIVTIWSTVQTELWKRKTSEINTRWGCIDQMLQAESSYYEGPLKDKFSGDEEINNITKRLTKHQQITKLAVYFVIFLILLAVFLLGSFGIVYGIDKLRKEVQSYKGVVFLLGALQAIAIQVLNILFHYFSKWYADVENHKFELSYEKSLIYKNVFFRFINSYMPLMYIIVTSNDYNLEDIFYFLIPLVLVKKAYYILIDFLIPALIIRTKIKIYFSKVKEISQDQKFFGKQKGKTLSYLDEIEQFWTYDEFSKNKNSQAQSQSQDNSFQVAFLESASRTVLKVESEEILEEKLHEQTQNSKLVYQPFETKIDTDAIELNSFKDEFGGTLDYFMEAVTDYGYFILFSAAFPIGPFIGIILNIVEIQMKLYKLIYMTKRIKSERMPGIGQWLNILEFLSAIGVFTNFVLLYFKHRNATLKMFTNDVDQIIQDDLELWYFISCVIAVTLIKILVRELIPDRPDWVIEEIDKINHRELVEQQEKAKQKLKDMEKHFKELRDENTKLKKEQADLEQITELRIRQLDAEINKLEQQFSSISRFKKIDKLIITEYDMIVLSVLKNRYYQFDNIMLTKRLLQFIETRSCIIQICQECGKCPAILECFECQENFCAQCYYKVHTIIESMKHNVKLKVKKNEILEQIELNVIQDEKQQKQEVSEKSKLLKQQIGIALPKRNWKKIEYFYIPLQLQSGQPKLNELYNQFGDFYLKSSGLEFRDFKIVIEKILPVKDVIIAEDSTLRLEDKIFLNRIAFQLFRKKKHSAEIQQFLRQCTILQTGQLEQRIFMFFDFIDINEDEQISKTELEGLFLASFVQDLRTNKRVYEMIDQFFPNNAQVRIKRDVSQEFFNKVNRSDEFRTFLEALLQVQGVKC</sequence>
<protein>
    <recommendedName>
        <fullName evidence="9">Anoctamin transmembrane domain-containing protein</fullName>
    </recommendedName>
</protein>
<evidence type="ECO:0000256" key="4">
    <source>
        <dbReference type="ARBA" id="ARBA00023136"/>
    </source>
</evidence>
<feature type="compositionally biased region" description="Polar residues" evidence="7">
    <location>
        <begin position="1"/>
        <end position="10"/>
    </location>
</feature>
<evidence type="ECO:0000256" key="7">
    <source>
        <dbReference type="SAM" id="MobiDB-lite"/>
    </source>
</evidence>
<organism evidence="10 11">
    <name type="scientific">Paramecium octaurelia</name>
    <dbReference type="NCBI Taxonomy" id="43137"/>
    <lineage>
        <taxon>Eukaryota</taxon>
        <taxon>Sar</taxon>
        <taxon>Alveolata</taxon>
        <taxon>Ciliophora</taxon>
        <taxon>Intramacronucleata</taxon>
        <taxon>Oligohymenophorea</taxon>
        <taxon>Peniculida</taxon>
        <taxon>Parameciidae</taxon>
        <taxon>Paramecium</taxon>
    </lineage>
</organism>
<dbReference type="OrthoDB" id="295848at2759"/>
<evidence type="ECO:0000313" key="11">
    <source>
        <dbReference type="Proteomes" id="UP000683925"/>
    </source>
</evidence>
<feature type="coiled-coil region" evidence="6">
    <location>
        <begin position="1381"/>
        <end position="1443"/>
    </location>
</feature>
<dbReference type="GO" id="GO:0016020">
    <property type="term" value="C:membrane"/>
    <property type="evidence" value="ECO:0007669"/>
    <property type="project" value="UniProtKB-SubCell"/>
</dbReference>
<dbReference type="PANTHER" id="PTHR12308">
    <property type="entry name" value="ANOCTAMIN"/>
    <property type="match status" value="1"/>
</dbReference>
<dbReference type="PANTHER" id="PTHR12308:SF73">
    <property type="entry name" value="ANOCTAMIN"/>
    <property type="match status" value="1"/>
</dbReference>